<dbReference type="GO" id="GO:0046983">
    <property type="term" value="F:protein dimerization activity"/>
    <property type="evidence" value="ECO:0007669"/>
    <property type="project" value="InterPro"/>
</dbReference>
<gene>
    <name evidence="11" type="ORF">MSPICULIGERA_LOCUS17131</name>
</gene>
<dbReference type="InterPro" id="IPR032394">
    <property type="entry name" value="Anoct_dimer"/>
</dbReference>
<keyword evidence="3" id="KW-1003">Cell membrane</keyword>
<evidence type="ECO:0000256" key="1">
    <source>
        <dbReference type="ARBA" id="ARBA00004651"/>
    </source>
</evidence>
<dbReference type="PANTHER" id="PTHR12308">
    <property type="entry name" value="ANOCTAMIN"/>
    <property type="match status" value="1"/>
</dbReference>
<evidence type="ECO:0000313" key="11">
    <source>
        <dbReference type="EMBL" id="CAJ0578893.1"/>
    </source>
</evidence>
<evidence type="ECO:0000259" key="10">
    <source>
        <dbReference type="Pfam" id="PF16178"/>
    </source>
</evidence>
<dbReference type="AlphaFoldDB" id="A0AA36D0Q4"/>
<evidence type="ECO:0000256" key="6">
    <source>
        <dbReference type="ARBA" id="ARBA00023136"/>
    </source>
</evidence>
<keyword evidence="5 8" id="KW-1133">Transmembrane helix</keyword>
<feature type="transmembrane region" description="Helical" evidence="8">
    <location>
        <begin position="331"/>
        <end position="350"/>
    </location>
</feature>
<evidence type="ECO:0000313" key="12">
    <source>
        <dbReference type="Proteomes" id="UP001177023"/>
    </source>
</evidence>
<dbReference type="InterPro" id="IPR007632">
    <property type="entry name" value="Anoctamin"/>
</dbReference>
<feature type="domain" description="Anoctamin dimerisation" evidence="10">
    <location>
        <begin position="14"/>
        <end position="237"/>
    </location>
</feature>
<evidence type="ECO:0000256" key="5">
    <source>
        <dbReference type="ARBA" id="ARBA00022989"/>
    </source>
</evidence>
<feature type="transmembrane region" description="Helical" evidence="8">
    <location>
        <begin position="652"/>
        <end position="677"/>
    </location>
</feature>
<evidence type="ECO:0000256" key="7">
    <source>
        <dbReference type="ARBA" id="ARBA00023180"/>
    </source>
</evidence>
<keyword evidence="7" id="KW-0325">Glycoprotein</keyword>
<dbReference type="EMBL" id="CATQJA010002655">
    <property type="protein sequence ID" value="CAJ0578893.1"/>
    <property type="molecule type" value="Genomic_DNA"/>
</dbReference>
<feature type="transmembrane region" description="Helical" evidence="8">
    <location>
        <begin position="433"/>
        <end position="454"/>
    </location>
</feature>
<dbReference type="Proteomes" id="UP001177023">
    <property type="component" value="Unassembled WGS sequence"/>
</dbReference>
<accession>A0AA36D0Q4</accession>
<keyword evidence="6 8" id="KW-0472">Membrane</keyword>
<organism evidence="11 12">
    <name type="scientific">Mesorhabditis spiculigera</name>
    <dbReference type="NCBI Taxonomy" id="96644"/>
    <lineage>
        <taxon>Eukaryota</taxon>
        <taxon>Metazoa</taxon>
        <taxon>Ecdysozoa</taxon>
        <taxon>Nematoda</taxon>
        <taxon>Chromadorea</taxon>
        <taxon>Rhabditida</taxon>
        <taxon>Rhabditina</taxon>
        <taxon>Rhabditomorpha</taxon>
        <taxon>Rhabditoidea</taxon>
        <taxon>Rhabditidae</taxon>
        <taxon>Mesorhabditinae</taxon>
        <taxon>Mesorhabditis</taxon>
    </lineage>
</organism>
<comment type="caution">
    <text evidence="11">The sequence shown here is derived from an EMBL/GenBank/DDBJ whole genome shotgun (WGS) entry which is preliminary data.</text>
</comment>
<comment type="similarity">
    <text evidence="2 8">Belongs to the anoctamin family.</text>
</comment>
<feature type="non-terminal residue" evidence="11">
    <location>
        <position position="1"/>
    </location>
</feature>
<evidence type="ECO:0000256" key="3">
    <source>
        <dbReference type="ARBA" id="ARBA00022475"/>
    </source>
</evidence>
<protein>
    <recommendedName>
        <fullName evidence="8">Anoctamin</fullName>
    </recommendedName>
</protein>
<feature type="domain" description="Anoctamin transmembrane" evidence="9">
    <location>
        <begin position="240"/>
        <end position="739"/>
    </location>
</feature>
<proteinExistence type="inferred from homology"/>
<dbReference type="InterPro" id="IPR049452">
    <property type="entry name" value="Anoctamin_TM"/>
</dbReference>
<sequence>MVHQDYPYFPFRLAVDYVLVSRSTDVEHQKYRNLFENAIRREGLIVSHEQSGSVKFTLVSAPFPRLCREAEKRNMSFALKNCPIEPTEPTCCISLSHVFITDDKTRFISAPFNRKYAEHFVNYDDHTKFFNSSQRSLLTHQTEMTQKKHSVESSSFSLSETILGEQPLTRKGLLYLIMSGAYEDAYILHEPSEEEPYFREMKNRNVVGYLQMLSELEEDPRKKLAKDWSRWTKFQPLNRIRDYFGEQIAFYFAWQGTFLTVLWVATIIGLMSFIYGLIKSISESPYEICQISNSSGYLSELDGTTCKFRDGAKHFFSTISNWFMKSFDNELNPFFAAFISLWGSVFYQIWRRNNSVLNYEWDCETYTETEPDRPEFVGTRIDIDPLAISVLVVLICMCVVVLSVLMVLVYKLWAISAFECGKESTLVCSLMSAWLPSVLNTISTMILGQIYNTIAQKLNRWENHRTASEHSNALIIKIFAFSFVNNYTSLFYIAFFRPEAYSLQPNGLFGLGTDYKDTCAEGTCGSLLALQLITHMLIKPFPKFFKDVCWPYFMHLYRTSTWYNKHESIEDILMEKDSTNVLVREWLKPSAGKFTLWEFNEKVLLFGTTMMFAALFPLSPLIGLIIGLVDLRVDASRLIWFNRRPIPVVTSGIGIWLPIITFIQYVAVFTNALIVAFTSEFCKHFFGNKTQSMLPILQCDVQDRLLIVIIFQNGVFLLKYVIQSVIPTVPATIRVAARRKRFVGSYLVEKGDVPKEVRRRKKARRAKIAWIMQVSKKKEEKRLLVPNEKRQDRLEPTPIEVLVPPLETKRVPKQQKATFHRRSLKGNIGDFPDAMDQLPNVSV</sequence>
<dbReference type="GO" id="GO:0005886">
    <property type="term" value="C:plasma membrane"/>
    <property type="evidence" value="ECO:0007669"/>
    <property type="project" value="UniProtKB-SubCell"/>
</dbReference>
<reference evidence="11" key="1">
    <citation type="submission" date="2023-06" db="EMBL/GenBank/DDBJ databases">
        <authorList>
            <person name="Delattre M."/>
        </authorList>
    </citation>
    <scope>NUCLEOTIDE SEQUENCE</scope>
    <source>
        <strain evidence="11">AF72</strain>
    </source>
</reference>
<evidence type="ECO:0000259" key="9">
    <source>
        <dbReference type="Pfam" id="PF04547"/>
    </source>
</evidence>
<keyword evidence="4 8" id="KW-0812">Transmembrane</keyword>
<dbReference type="GO" id="GO:0005254">
    <property type="term" value="F:chloride channel activity"/>
    <property type="evidence" value="ECO:0007669"/>
    <property type="project" value="TreeGrafter"/>
</dbReference>
<name>A0AA36D0Q4_9BILA</name>
<feature type="transmembrane region" description="Helical" evidence="8">
    <location>
        <begin position="248"/>
        <end position="278"/>
    </location>
</feature>
<feature type="transmembrane region" description="Helical" evidence="8">
    <location>
        <begin position="386"/>
        <end position="413"/>
    </location>
</feature>
<dbReference type="Pfam" id="PF04547">
    <property type="entry name" value="Anoctamin"/>
    <property type="match status" value="1"/>
</dbReference>
<keyword evidence="12" id="KW-1185">Reference proteome</keyword>
<dbReference type="PANTHER" id="PTHR12308:SF73">
    <property type="entry name" value="ANOCTAMIN"/>
    <property type="match status" value="1"/>
</dbReference>
<feature type="transmembrane region" description="Helical" evidence="8">
    <location>
        <begin position="474"/>
        <end position="495"/>
    </location>
</feature>
<comment type="subcellular location">
    <subcellularLocation>
        <location evidence="1">Cell membrane</location>
        <topology evidence="1">Multi-pass membrane protein</topology>
    </subcellularLocation>
    <subcellularLocation>
        <location evidence="8">Membrane</location>
        <topology evidence="8">Multi-pass membrane protein</topology>
    </subcellularLocation>
</comment>
<evidence type="ECO:0000256" key="4">
    <source>
        <dbReference type="ARBA" id="ARBA00022692"/>
    </source>
</evidence>
<evidence type="ECO:0000256" key="2">
    <source>
        <dbReference type="ARBA" id="ARBA00009671"/>
    </source>
</evidence>
<feature type="transmembrane region" description="Helical" evidence="8">
    <location>
        <begin position="603"/>
        <end position="631"/>
    </location>
</feature>
<evidence type="ECO:0000256" key="8">
    <source>
        <dbReference type="RuleBase" id="RU280814"/>
    </source>
</evidence>
<dbReference type="Pfam" id="PF16178">
    <property type="entry name" value="Anoct_dimer"/>
    <property type="match status" value="1"/>
</dbReference>
<comment type="caution">
    <text evidence="8">Lacks conserved residue(s) required for the propagation of feature annotation.</text>
</comment>